<dbReference type="AlphaFoldDB" id="A0A915I2Q1"/>
<evidence type="ECO:0000313" key="2">
    <source>
        <dbReference type="WBParaSite" id="nRc.2.0.1.t07996-RA"/>
    </source>
</evidence>
<reference evidence="2" key="1">
    <citation type="submission" date="2022-11" db="UniProtKB">
        <authorList>
            <consortium name="WormBaseParasite"/>
        </authorList>
    </citation>
    <scope>IDENTIFICATION</scope>
</reference>
<proteinExistence type="predicted"/>
<name>A0A915I2Q1_ROMCU</name>
<dbReference type="Proteomes" id="UP000887565">
    <property type="component" value="Unplaced"/>
</dbReference>
<organism evidence="1 2">
    <name type="scientific">Romanomermis culicivorax</name>
    <name type="common">Nematode worm</name>
    <dbReference type="NCBI Taxonomy" id="13658"/>
    <lineage>
        <taxon>Eukaryota</taxon>
        <taxon>Metazoa</taxon>
        <taxon>Ecdysozoa</taxon>
        <taxon>Nematoda</taxon>
        <taxon>Enoplea</taxon>
        <taxon>Dorylaimia</taxon>
        <taxon>Mermithida</taxon>
        <taxon>Mermithoidea</taxon>
        <taxon>Mermithidae</taxon>
        <taxon>Romanomermis</taxon>
    </lineage>
</organism>
<keyword evidence="1" id="KW-1185">Reference proteome</keyword>
<evidence type="ECO:0000313" key="1">
    <source>
        <dbReference type="Proteomes" id="UP000887565"/>
    </source>
</evidence>
<protein>
    <submittedName>
        <fullName evidence="2">Uncharacterized protein</fullName>
    </submittedName>
</protein>
<sequence length="61" mass="7255">MQEIVFCQLRVTNPGQLALRIKILQTNPNFNKPRLRTRNISFEDNFKLEPKSYKFGLGRQF</sequence>
<accession>A0A915I2Q1</accession>
<dbReference type="WBParaSite" id="nRc.2.0.1.t07996-RA">
    <property type="protein sequence ID" value="nRc.2.0.1.t07996-RA"/>
    <property type="gene ID" value="nRc.2.0.1.g07996"/>
</dbReference>